<gene>
    <name evidence="2" type="ORF">RRG08_020673</name>
</gene>
<keyword evidence="3" id="KW-1185">Reference proteome</keyword>
<name>A0AAE0Z4F2_9GAST</name>
<dbReference type="EMBL" id="JAWDGP010004681">
    <property type="protein sequence ID" value="KAK3762594.1"/>
    <property type="molecule type" value="Genomic_DNA"/>
</dbReference>
<sequence>MATLCRHQLWSNDRQGHTSQLIRALPASLGHCYGSSDLEHHGEKVNLGPAQSCQHTSVPTFLLEKPFPSLLPRGDLHSHASQLYKVTGDKWRYNGACSQGPHKTILRPGIQTFRCQKPGQESEHGEDNCYNSGDTRPDNYRRYNQQNHQPRPVCATNRAPSRVPGGGGGLYHVTFIPTSGPDPKW</sequence>
<evidence type="ECO:0000313" key="2">
    <source>
        <dbReference type="EMBL" id="KAK3762594.1"/>
    </source>
</evidence>
<reference evidence="2" key="1">
    <citation type="journal article" date="2023" name="G3 (Bethesda)">
        <title>A reference genome for the long-term kleptoplast-retaining sea slug Elysia crispata morphotype clarki.</title>
        <authorList>
            <person name="Eastman K.E."/>
            <person name="Pendleton A.L."/>
            <person name="Shaikh M.A."/>
            <person name="Suttiyut T."/>
            <person name="Ogas R."/>
            <person name="Tomko P."/>
            <person name="Gavelis G."/>
            <person name="Widhalm J.R."/>
            <person name="Wisecaver J.H."/>
        </authorList>
    </citation>
    <scope>NUCLEOTIDE SEQUENCE</scope>
    <source>
        <strain evidence="2">ECLA1</strain>
    </source>
</reference>
<evidence type="ECO:0000256" key="1">
    <source>
        <dbReference type="SAM" id="MobiDB-lite"/>
    </source>
</evidence>
<dbReference type="AlphaFoldDB" id="A0AAE0Z4F2"/>
<evidence type="ECO:0000313" key="3">
    <source>
        <dbReference type="Proteomes" id="UP001283361"/>
    </source>
</evidence>
<accession>A0AAE0Z4F2</accession>
<protein>
    <submittedName>
        <fullName evidence="2">Uncharacterized protein</fullName>
    </submittedName>
</protein>
<organism evidence="2 3">
    <name type="scientific">Elysia crispata</name>
    <name type="common">lettuce slug</name>
    <dbReference type="NCBI Taxonomy" id="231223"/>
    <lineage>
        <taxon>Eukaryota</taxon>
        <taxon>Metazoa</taxon>
        <taxon>Spiralia</taxon>
        <taxon>Lophotrochozoa</taxon>
        <taxon>Mollusca</taxon>
        <taxon>Gastropoda</taxon>
        <taxon>Heterobranchia</taxon>
        <taxon>Euthyneura</taxon>
        <taxon>Panpulmonata</taxon>
        <taxon>Sacoglossa</taxon>
        <taxon>Placobranchoidea</taxon>
        <taxon>Plakobranchidae</taxon>
        <taxon>Elysia</taxon>
    </lineage>
</organism>
<dbReference type="Proteomes" id="UP001283361">
    <property type="component" value="Unassembled WGS sequence"/>
</dbReference>
<proteinExistence type="predicted"/>
<feature type="region of interest" description="Disordered" evidence="1">
    <location>
        <begin position="116"/>
        <end position="167"/>
    </location>
</feature>
<comment type="caution">
    <text evidence="2">The sequence shown here is derived from an EMBL/GenBank/DDBJ whole genome shotgun (WGS) entry which is preliminary data.</text>
</comment>